<dbReference type="Gene3D" id="1.10.8.1220">
    <property type="match status" value="1"/>
</dbReference>
<evidence type="ECO:0000256" key="2">
    <source>
        <dbReference type="ARBA" id="ARBA00004430"/>
    </source>
</evidence>
<evidence type="ECO:0000259" key="18">
    <source>
        <dbReference type="SMART" id="SM00382"/>
    </source>
</evidence>
<accession>E0VBG0</accession>
<dbReference type="Pfam" id="PF12781">
    <property type="entry name" value="AAA_9"/>
    <property type="match status" value="1"/>
</dbReference>
<dbReference type="InterPro" id="IPR041589">
    <property type="entry name" value="DNAH3_AAA_lid_1"/>
</dbReference>
<reference evidence="19" key="1">
    <citation type="submission" date="2007-04" db="EMBL/GenBank/DDBJ databases">
        <title>Annotation of Pediculus humanus corporis strain USDA.</title>
        <authorList>
            <person name="Kirkness E."/>
            <person name="Hannick L."/>
            <person name="Hass B."/>
            <person name="Bruggner R."/>
            <person name="Lawson D."/>
            <person name="Bidwell S."/>
            <person name="Joardar V."/>
            <person name="Caler E."/>
            <person name="Walenz B."/>
            <person name="Inman J."/>
            <person name="Schobel S."/>
            <person name="Galinsky K."/>
            <person name="Amedeo P."/>
            <person name="Strausberg R."/>
        </authorList>
    </citation>
    <scope>NUCLEOTIDE SEQUENCE</scope>
    <source>
        <strain evidence="19">USDA</strain>
    </source>
</reference>
<dbReference type="InterPro" id="IPR026983">
    <property type="entry name" value="DHC"/>
</dbReference>
<dbReference type="FunFam" id="3.40.50.300:FF:000353">
    <property type="entry name" value="Dynein axonemal heavy chain 1"/>
    <property type="match status" value="1"/>
</dbReference>
<feature type="compositionally biased region" description="Low complexity" evidence="17">
    <location>
        <begin position="54"/>
        <end position="65"/>
    </location>
</feature>
<comment type="subcellular location">
    <subcellularLocation>
        <location evidence="1">Cell projection</location>
        <location evidence="1">Cilium</location>
        <location evidence="1">Flagellum</location>
    </subcellularLocation>
    <subcellularLocation>
        <location evidence="2">Cytoplasm</location>
        <location evidence="2">Cytoskeleton</location>
        <location evidence="2">Cilium axoneme</location>
    </subcellularLocation>
</comment>
<gene>
    <name evidence="20" type="primary">8230982</name>
    <name evidence="19" type="ORF">Phum_PHUM060630</name>
</gene>
<dbReference type="FunFam" id="1.10.287.2620:FF:000001">
    <property type="entry name" value="Cytoplasmic dynein heavy chain 1"/>
    <property type="match status" value="1"/>
</dbReference>
<dbReference type="Pfam" id="PF12777">
    <property type="entry name" value="MT"/>
    <property type="match status" value="1"/>
</dbReference>
<keyword evidence="5" id="KW-0493">Microtubule</keyword>
<dbReference type="FunFam" id="1.20.1270.280:FF:000001">
    <property type="entry name" value="dynein heavy chain 7, axonemal"/>
    <property type="match status" value="1"/>
</dbReference>
<evidence type="ECO:0000256" key="4">
    <source>
        <dbReference type="ARBA" id="ARBA00022490"/>
    </source>
</evidence>
<dbReference type="Gene3D" id="1.20.140.100">
    <property type="entry name" value="Dynein heavy chain, N-terminal domain 2"/>
    <property type="match status" value="1"/>
</dbReference>
<evidence type="ECO:0000256" key="17">
    <source>
        <dbReference type="SAM" id="MobiDB-lite"/>
    </source>
</evidence>
<dbReference type="VEuPathDB" id="VectorBase:PHUM060630"/>
<dbReference type="Pfam" id="PF12780">
    <property type="entry name" value="AAA_8"/>
    <property type="match status" value="1"/>
</dbReference>
<dbReference type="Pfam" id="PF18199">
    <property type="entry name" value="Dynein_C"/>
    <property type="match status" value="1"/>
</dbReference>
<feature type="domain" description="AAA+ ATPase" evidence="18">
    <location>
        <begin position="2319"/>
        <end position="2467"/>
    </location>
</feature>
<evidence type="ECO:0000256" key="7">
    <source>
        <dbReference type="ARBA" id="ARBA00022741"/>
    </source>
</evidence>
<dbReference type="FunFam" id="1.10.8.1220:FF:000001">
    <property type="entry name" value="Dynein axonemal heavy chain 5"/>
    <property type="match status" value="1"/>
</dbReference>
<evidence type="ECO:0000256" key="15">
    <source>
        <dbReference type="ARBA" id="ARBA00023273"/>
    </source>
</evidence>
<dbReference type="InterPro" id="IPR027417">
    <property type="entry name" value="P-loop_NTPase"/>
</dbReference>
<evidence type="ECO:0000256" key="16">
    <source>
        <dbReference type="SAM" id="Coils"/>
    </source>
</evidence>
<sequence>MSDDNLRNDSSRNLDIEDKETKSMRRSYQVKGAHEKSYLDLSQLRFSLKDRGNSESSESESNGDSNHFHRSVSQMVTNHPSLNGSEIATSHSNGNITSRMELIPRQDVKFMRKFAKSLKTPKIFQGRYNLQSISNIDVYERRNYDQSNLTCLPPRGSKEINMPKGIVGTGKPEKKYKYVMKTLNPKRRGYYSETISPLLRPERILAARHKEMERFRQFAIETEGEHFEGDEEDLDHDKKKSSDDGDEIEEEEHPKIRKDLLKDWPPIYKVLNFEPVLAEFDLPVAYKEPNIAAKGSMPKYAIHLENVPAVAKSRNFLQPEEKWAFPVKAFRPRCFILHVVEPGTLPRKVYVERKRRLYLSQNIEELLAEHGLTDDDLLPPKTSKNEDQYSLYGSSSFLPLESFDDEEFDPSVEDWLALGKINGIQHPIPAVGFVPVSSQKLINFEIGKASMRYISKKSRILTNMAKAKKLRSDVEEFHYLWMDVAVTRRRHTEKLIKFNIYCDCMPLEGLDEVSEKSMERIYKSITRNGLLKDIEETLNLLKEDIQIEYKKCLASLSFQNIIVKYPETFKFIELPEEKTDKVPEKCLVDTSMADFKGTKEKFAWLWIYVIDETYLGMMHVVTACLKISTMNFFTANYGKSITLKEFDSIQTSCTSNLIKFLRKEWVDSVVTNVRMCLQDVGKGWFNIKEKSWPIYELSKLSRFMELIKFRMQTALKYLVQNSINLFLKIIETPSAICQSIIDEDFVWGPDLLTTQFKPVNFPIFTLALNIGSDTPYYTTSPESFEEILIKLFDNSIAQSHTIPLIHPYLLLNLRFPMSFLSSIGLMDPLVSGKRELLRSLIRKSIIPLKAYAREYKQFAELYNIDVSLYMEKLAAQNLPASDLKEEILKNQEERDRLELLIPTSITIGPYIIATELIRNNLMEKRQLMIDQILVYLSERLDQHVREVIDEFDEIMNKMSEKPTSIEHIFEIKEWLETVPTTIRGYDEVIKRIIMDYEILDHFSFALENDQFENKYALIGWPYKLYSQMEATTDLLAEETDKFYKIQQAEEVLLWEKYDWCVNEVQNLMLVNDINKIHDTAAHVKKVWKVLKENQELAAVLVSRQKLFGVKVTSFDALSKLTKDFEPYKDLWLTASEWLKHYDTWMENPLSSIDGESIERLHSEMFKTMQKCQRVFMDSPENYKIATYIKNAIDDFRTYIPMIVALKSPGLKSRHWEEIIAQSGCSFKVTANLTFKDCLEVGLDHHADLLIKISETATKEHGIEVSLEEMEKDWESIELDLQPYKETGTYILKLPDEVLQMLEDHIVATQQFSFSPFKGLFEQRIDEWEAKLRLISAVFDEWIECQKQWMYLEPIFTSEDILQQLPHESKKYTSMERNWRRIMKNAFDLPKVIWYCPDKRLLESLKECNFLLEQVFKGLTEYLEAKRTIFPRLYFLSDDELLEILAHAKNPLAVQPHLRKCFENIYKLDFESDLKITKMYSAEGECVPLVEHLYPKGGVEYWLYLVEEAMKTTIRVTMGKSLVNLTQIDRNKWVLSWPGQIVIAGSQIYWTAHVEEAIIENTLPNYIQLILGQLDGLRTLVKGPLKRVERQILSALIVIEVHARDVTQQIFENKVKNVNDFDWISQLRYYWVNDSDLKVRAVNAEFQYGYEYLGNSGRLVITPLTDRCYLTLTGALHLKFGGAPAGPAGTGKTETTKDLAKAFAIQCVVFNCSDQLDFMAMGKFFKGLASSGAWACFDEFNRIDIEVLSVIAQQVVTIQKAQIHRLDRFLFEGVEIVLKPSCAVFITMNPGYAGRTELPDNLKALFRPVAMMVPNYTLIAEISLFSFGFSDAKELAGKITTTFKLSSEQLSSQDHYDFGMRAVKTVIAVAGNLKREQPEMDERQIVLRALKDVNVPKFLRDDLKLFNGIISDLFPRMVEDAVDYGGLEESIRFCIQNLILEDVDEYVKKVIQLYETTIVRHGLMIVGPSGSGKTKCYEILKAAMTKLQGKPSPSGNPFEEVHTYVLNPKSITMGQLYGEFDLMTHEWTDGILPSLVRIGTAAENLDKHWYIFDGPVDAIWIENMNSVLDDNKKLCLTSGEIIKLTEAQTMMFEVADLAVASPATVSRCGMVYLEPGILGLEPFINCWFKKLPKHAEPLIESMRTAFNQYLFPALDILRNKLREIVTSINSSIVFTFLDHMNIRFRPLTNPDGKPLPQKQFLATLPNLVVPFVIYSLIWSVGATCDNMGRVIFSDWVRERMKEYQHEPVFPSLGLVYDYRLHDGGFSDPIEESEPIPPYWIHWMAGVESFVVAPETKYTDIEVPTIDNIRNSWQLGLLLNSYNNVICIGPTGTGKTLTVAAKLARGMHKKFISDFIVFSARTSAKQTQDVIDSKLDKRRRNVYGPPPNKRQIFFIDDLNMPALETFGAQPPIELLRQWMDFGGWYDHKEIGTFRSIIDTNFVAAMGPPGGGRNPITPRLLRHFKYLAFTELEDDSKMVIFGSIVDSWLSRTSSLQHLTNKLVEETIYVYKTVLTVMLPTPAKTHYTFNLRDLSKVFQGILMVDPRTINDLSDLLNLWYHENCRVFQDRLVNNMDQNWFDDLLKKVITDYFSADEKTVLGTEMVIYTDCCSDTRNYERITDLTKLQSVIEEGLEDYNSRSTAPMKLVLFLDALSHMCKISRIIRQPLGNALLLGMGGSGRQSLSKLAAHMSELLFFQIELSKNYGMTDWKDDIKNLLIRSGIENRELVFLFSDTQIKMESFLEDLNSILNSGDVPNIYTSDELDKIYVAMRIPVQESGLQSTKSNMFGMYCRYIRSNLHCVLTMSPIGEVFRARLRMFPALVNCCTIDWFFPWPNSALQSVALRFLKEVSDLEVSDSILDGIVDTCQFMHSSVIKMSQQYLAQLDRHNYVTPTLYLELLSSYSLLLKKKKNDLLSAIKRLQTGLKKMETTAKEVKVLEGELFKLKPHLDEAAKEAAAMMEKITADTEIAEETKSKVAIDEALASKVKEEAQILSDDAQKDLNEALPALEAAEKSLQALNKGDIGEVKALKTPPVGVITVPGEIYGTKINDYWEPGKKMMADAGQFLASLLHFDKDSITEDMILKLEPYIKNPNFQPSKIIKVSKACTSLCMWVHAMYKYYFINQIVAPKKAALKVANEKLAEVQKVLDKTKAKMAEILKGLAELEKKFKETEQKKAVLENSTKLCEDRMDRAFRLIHGLADEKDRWIHTVEKYKSGLDNIIGDILICSGSIAYLAPFTDYYRRKLLKLWTNQISDKNIPHTLKCDPVSILGDPILIRQWQIYGLPRDFLSIENGVLVANSKRWPLFIDPQGQANKWIKNMGKEHGITISKLSDKDLVRTLEASIRFGKPCLIENVGTELDPALDSVLLRQVFKQAGTWVLKLGDTIIPYNNDFRLYLTTKLANPHYAPEVFIKVLLINFALVPSGLQDQLLALVVMQERPDLEEARSMLVVSSAQMNQELQEIEDRILYKLSVSEGSPVDDVDLIQTLEASKLKSEEIKQKVQAAEITQTEIDNTRALYIPVANRAQILFFCLVDMSNIDPMYQYSMDWFVNIFINSMANTEKTGEIKTRLETINDYFTFSLYANVCRSLFEKDKLLFAFLVCVRILIDSNNINPEEYQFLLAGGVAKKKYNNPAPNWITERAWIEITSLDNLPSFERLVNEFSSSVDGFKNIYDSVEPHRHSYPQPWNTELTMFQKIIFLKCLRPDKVRNAMQDFLSVKLGQQFIEPVTSDLQSMYKESTPFNPLIFVLSAGTDPAAELNKFADRMKMSKRFETISLGQGQGPIAERMMVNAMDSGSWVYFQNCHLAPSWMPKMERLIESINPESVHKEFRLWLTSTPSPHFPVSILQNGSKMTVEPPRGIKANLLKAYLNQVPEFAEFFHSEHQKAQIFKWLLFSLCLFHGVCLERRKFGPLGFNIPYEFTDGDLRICVSQLYMFLREYADIPFKVLIYTAGQINYGGRVTDDWDRRCIMNMLTDYYNIKVCSSDHYFDDKKIYHQLSTEANLNDHLTYVKGLPLNDDPSLFGLHANADISCALAETSKALSTLLSIQPKLSVSEASSQEEVTGKMAKIILSKIPGKIDLQLALAKYPVLYEESLNTVLTQEIIRYNKLLNVIQTTLKDLLKALKGLVVMSATLEEMSLSIFNQKVPTAWSSKAYPSLKPLSAWVNDLDKRINFIQKWINEGIPPAFWISGFFFPQAFLTGTLQNFARKYIISIDVISFSFQIMVAPPTKRPDDGCCIYGLFIEGARFDKHLNRLMESKPKELHTEMPYIWLIPKENYSLPLTGIYECPVYKTLTRAGTLSTTGHSTNYVLAIAIPTDKTQSHWIKRGVALICALDY</sequence>
<dbReference type="Gene3D" id="1.20.920.30">
    <property type="match status" value="1"/>
</dbReference>
<dbReference type="HOGENOM" id="CLU_000038_0_0_1"/>
<feature type="region of interest" description="Disordered" evidence="17">
    <location>
        <begin position="77"/>
        <end position="100"/>
    </location>
</feature>
<dbReference type="InParanoid" id="E0VBG0"/>
<dbReference type="InterPro" id="IPR041228">
    <property type="entry name" value="Dynein_C"/>
</dbReference>
<dbReference type="Gene3D" id="1.10.8.720">
    <property type="entry name" value="Region D6 of dynein motor"/>
    <property type="match status" value="1"/>
</dbReference>
<feature type="coiled-coil region" evidence="16">
    <location>
        <begin position="3130"/>
        <end position="3178"/>
    </location>
</feature>
<dbReference type="FunFam" id="1.10.8.720:FF:000001">
    <property type="entry name" value="dynein heavy chain 7, axonemal"/>
    <property type="match status" value="1"/>
</dbReference>
<dbReference type="Pfam" id="PF17852">
    <property type="entry name" value="Dynein_AAA_lid"/>
    <property type="match status" value="1"/>
</dbReference>
<dbReference type="InterPro" id="IPR042228">
    <property type="entry name" value="Dynein_linker_3"/>
</dbReference>
<dbReference type="Pfam" id="PF17857">
    <property type="entry name" value="AAA_lid_1"/>
    <property type="match status" value="1"/>
</dbReference>
<dbReference type="OMA" id="HNVAKMV"/>
<dbReference type="GO" id="GO:0003341">
    <property type="term" value="P:cilium movement"/>
    <property type="evidence" value="ECO:0007669"/>
    <property type="project" value="UniProtKB-ARBA"/>
</dbReference>
<feature type="compositionally biased region" description="Polar residues" evidence="17">
    <location>
        <begin position="77"/>
        <end position="98"/>
    </location>
</feature>
<dbReference type="FunFam" id="1.20.58.1120:FF:000005">
    <property type="entry name" value="Dynein, axonemal, heavy chain 12"/>
    <property type="match status" value="1"/>
</dbReference>
<dbReference type="Gene3D" id="6.10.140.1060">
    <property type="match status" value="1"/>
</dbReference>
<evidence type="ECO:0000256" key="12">
    <source>
        <dbReference type="ARBA" id="ARBA00023069"/>
    </source>
</evidence>
<dbReference type="Pfam" id="PF03028">
    <property type="entry name" value="Dynein_heavy"/>
    <property type="match status" value="1"/>
</dbReference>
<evidence type="ECO:0000313" key="21">
    <source>
        <dbReference type="Proteomes" id="UP000009046"/>
    </source>
</evidence>
<dbReference type="GO" id="GO:0051959">
    <property type="term" value="F:dynein light intermediate chain binding"/>
    <property type="evidence" value="ECO:0007669"/>
    <property type="project" value="InterPro"/>
</dbReference>
<dbReference type="InterPro" id="IPR042219">
    <property type="entry name" value="AAA_lid_11_sf"/>
</dbReference>
<evidence type="ECO:0000256" key="3">
    <source>
        <dbReference type="ARBA" id="ARBA00008887"/>
    </source>
</evidence>
<dbReference type="InterPro" id="IPR004273">
    <property type="entry name" value="Dynein_heavy_D6_P-loop"/>
</dbReference>
<dbReference type="FunFam" id="1.20.920.30:FF:000005">
    <property type="entry name" value="Dynein, axonemal, heavy chain 2"/>
    <property type="match status" value="1"/>
</dbReference>
<keyword evidence="14" id="KW-0206">Cytoskeleton</keyword>
<dbReference type="InterPro" id="IPR043160">
    <property type="entry name" value="Dynein_C_barrel"/>
</dbReference>
<feature type="region of interest" description="Disordered" evidence="17">
    <location>
        <begin position="1"/>
        <end position="32"/>
    </location>
</feature>
<reference evidence="19" key="2">
    <citation type="submission" date="2007-04" db="EMBL/GenBank/DDBJ databases">
        <title>The genome of the human body louse.</title>
        <authorList>
            <consortium name="The Human Body Louse Genome Consortium"/>
            <person name="Kirkness E."/>
            <person name="Walenz B."/>
            <person name="Hass B."/>
            <person name="Bruggner R."/>
            <person name="Strausberg R."/>
        </authorList>
    </citation>
    <scope>NUCLEOTIDE SEQUENCE</scope>
    <source>
        <strain evidence="19">USDA</strain>
    </source>
</reference>
<dbReference type="PANTHER" id="PTHR22878">
    <property type="entry name" value="DYNEIN HEAVY CHAIN 6, AXONEMAL-LIKE-RELATED"/>
    <property type="match status" value="1"/>
</dbReference>
<dbReference type="Pfam" id="PF08393">
    <property type="entry name" value="DHC_N2"/>
    <property type="match status" value="1"/>
</dbReference>
<dbReference type="InterPro" id="IPR042222">
    <property type="entry name" value="Dynein_2_N"/>
</dbReference>
<dbReference type="GO" id="GO:0005930">
    <property type="term" value="C:axoneme"/>
    <property type="evidence" value="ECO:0007669"/>
    <property type="project" value="UniProtKB-SubCell"/>
</dbReference>
<dbReference type="FunFam" id="3.20.180.20:FF:000003">
    <property type="entry name" value="Dynein heavy chain 12, axonemal"/>
    <property type="match status" value="1"/>
</dbReference>
<dbReference type="InterPro" id="IPR043157">
    <property type="entry name" value="Dynein_AAA1S"/>
</dbReference>
<dbReference type="Proteomes" id="UP000009046">
    <property type="component" value="Unassembled WGS sequence"/>
</dbReference>
<comment type="similarity">
    <text evidence="3">Belongs to the dynein heavy chain family.</text>
</comment>
<dbReference type="Pfam" id="PF18198">
    <property type="entry name" value="AAA_lid_11"/>
    <property type="match status" value="1"/>
</dbReference>
<evidence type="ECO:0000256" key="9">
    <source>
        <dbReference type="ARBA" id="ARBA00022846"/>
    </source>
</evidence>
<dbReference type="FunFam" id="1.20.920.20:FF:000001">
    <property type="entry name" value="dynein heavy chain 2, axonemal"/>
    <property type="match status" value="1"/>
</dbReference>
<evidence type="ECO:0000256" key="6">
    <source>
        <dbReference type="ARBA" id="ARBA00022737"/>
    </source>
</evidence>
<keyword evidence="15" id="KW-0966">Cell projection</keyword>
<dbReference type="KEGG" id="phu:Phum_PHUM060630"/>
<dbReference type="STRING" id="121224.E0VBG0"/>
<keyword evidence="11 16" id="KW-0175">Coiled coil</keyword>
<dbReference type="FunFam" id="3.40.50.300:FF:000362">
    <property type="entry name" value="Dynein, axonemal, heavy chain 6"/>
    <property type="match status" value="1"/>
</dbReference>
<dbReference type="Gene3D" id="1.20.920.20">
    <property type="match status" value="1"/>
</dbReference>
<dbReference type="OrthoDB" id="5593012at2759"/>
<keyword evidence="10" id="KW-0243">Dynein</keyword>
<dbReference type="InterPro" id="IPR041658">
    <property type="entry name" value="AAA_lid_11"/>
</dbReference>
<dbReference type="InterPro" id="IPR003593">
    <property type="entry name" value="AAA+_ATPase"/>
</dbReference>
<reference evidence="20" key="3">
    <citation type="submission" date="2020-05" db="UniProtKB">
        <authorList>
            <consortium name="EnsemblMetazoa"/>
        </authorList>
    </citation>
    <scope>IDENTIFICATION</scope>
    <source>
        <strain evidence="20">USDA</strain>
    </source>
</reference>
<dbReference type="InterPro" id="IPR024317">
    <property type="entry name" value="Dynein_heavy_chain_D4_dom"/>
</dbReference>
<dbReference type="InterPro" id="IPR024743">
    <property type="entry name" value="Dynein_HC_stalk"/>
</dbReference>
<dbReference type="eggNOG" id="KOG3595">
    <property type="taxonomic scope" value="Eukaryota"/>
</dbReference>
<evidence type="ECO:0000256" key="11">
    <source>
        <dbReference type="ARBA" id="ARBA00023054"/>
    </source>
</evidence>
<dbReference type="CTD" id="8230982"/>
<keyword evidence="9" id="KW-0282">Flagellum</keyword>
<evidence type="ECO:0000256" key="13">
    <source>
        <dbReference type="ARBA" id="ARBA00023175"/>
    </source>
</evidence>
<feature type="region of interest" description="Disordered" evidence="17">
    <location>
        <begin position="226"/>
        <end position="254"/>
    </location>
</feature>
<feature type="region of interest" description="Disordered" evidence="17">
    <location>
        <begin position="49"/>
        <end position="68"/>
    </location>
</feature>
<dbReference type="EMBL" id="DS235030">
    <property type="protein sequence ID" value="EEB10716.1"/>
    <property type="molecule type" value="Genomic_DNA"/>
</dbReference>
<dbReference type="Pfam" id="PF12775">
    <property type="entry name" value="AAA_7"/>
    <property type="match status" value="1"/>
</dbReference>
<evidence type="ECO:0000256" key="1">
    <source>
        <dbReference type="ARBA" id="ARBA00004230"/>
    </source>
</evidence>
<dbReference type="Gene3D" id="1.20.58.1120">
    <property type="match status" value="1"/>
</dbReference>
<keyword evidence="6" id="KW-0677">Repeat</keyword>
<dbReference type="InterPro" id="IPR041466">
    <property type="entry name" value="Dynein_AAA5_ext"/>
</dbReference>
<dbReference type="FunFam" id="1.10.8.710:FF:000004">
    <property type="entry name" value="Dynein axonemal heavy chain 6"/>
    <property type="match status" value="1"/>
</dbReference>
<keyword evidence="13" id="KW-0505">Motor protein</keyword>
<evidence type="ECO:0000313" key="20">
    <source>
        <dbReference type="EnsemblMetazoa" id="PHUM060630-PA"/>
    </source>
</evidence>
<dbReference type="Gene3D" id="1.10.8.710">
    <property type="match status" value="1"/>
</dbReference>
<keyword evidence="12" id="KW-0969">Cilium</keyword>
<dbReference type="GO" id="GO:0045505">
    <property type="term" value="F:dynein intermediate chain binding"/>
    <property type="evidence" value="ECO:0007669"/>
    <property type="project" value="InterPro"/>
</dbReference>
<dbReference type="CDD" id="cd00009">
    <property type="entry name" value="AAA"/>
    <property type="match status" value="1"/>
</dbReference>
<dbReference type="FunFam" id="3.10.490.20:FF:000001">
    <property type="entry name" value="dynein heavy chain 7, axonemal"/>
    <property type="match status" value="1"/>
</dbReference>
<dbReference type="GO" id="GO:0005524">
    <property type="term" value="F:ATP binding"/>
    <property type="evidence" value="ECO:0007669"/>
    <property type="project" value="UniProtKB-KW"/>
</dbReference>
<evidence type="ECO:0000256" key="5">
    <source>
        <dbReference type="ARBA" id="ARBA00022701"/>
    </source>
</evidence>
<proteinExistence type="inferred from homology"/>
<dbReference type="GO" id="GO:0008569">
    <property type="term" value="F:minus-end-directed microtubule motor activity"/>
    <property type="evidence" value="ECO:0007669"/>
    <property type="project" value="InterPro"/>
</dbReference>
<organism>
    <name type="scientific">Pediculus humanus subsp. corporis</name>
    <name type="common">Body louse</name>
    <dbReference type="NCBI Taxonomy" id="121224"/>
    <lineage>
        <taxon>Eukaryota</taxon>
        <taxon>Metazoa</taxon>
        <taxon>Ecdysozoa</taxon>
        <taxon>Arthropoda</taxon>
        <taxon>Hexapoda</taxon>
        <taxon>Insecta</taxon>
        <taxon>Pterygota</taxon>
        <taxon>Neoptera</taxon>
        <taxon>Paraneoptera</taxon>
        <taxon>Psocodea</taxon>
        <taxon>Troctomorpha</taxon>
        <taxon>Phthiraptera</taxon>
        <taxon>Anoplura</taxon>
        <taxon>Pediculidae</taxon>
        <taxon>Pediculus</taxon>
    </lineage>
</organism>
<dbReference type="InterPro" id="IPR035699">
    <property type="entry name" value="AAA_6"/>
</dbReference>
<dbReference type="FunFam" id="3.40.50.300:FF:001145">
    <property type="entry name" value="Putative dynein heavy chain"/>
    <property type="match status" value="1"/>
</dbReference>
<dbReference type="PANTHER" id="PTHR22878:SF73">
    <property type="entry name" value="DYNEIN AXONEMAL HEAVY CHAIN 1"/>
    <property type="match status" value="1"/>
</dbReference>
<dbReference type="EMBL" id="AAZO01000712">
    <property type="status" value="NOT_ANNOTATED_CDS"/>
    <property type="molecule type" value="Genomic_DNA"/>
</dbReference>
<evidence type="ECO:0000256" key="10">
    <source>
        <dbReference type="ARBA" id="ARBA00023017"/>
    </source>
</evidence>
<feature type="domain" description="AAA+ ATPase" evidence="18">
    <location>
        <begin position="1677"/>
        <end position="1816"/>
    </location>
</feature>
<dbReference type="Gene3D" id="3.10.490.20">
    <property type="match status" value="1"/>
</dbReference>
<dbReference type="SUPFAM" id="SSF52540">
    <property type="entry name" value="P-loop containing nucleoside triphosphate hydrolases"/>
    <property type="match status" value="4"/>
</dbReference>
<dbReference type="Gene3D" id="1.10.287.2620">
    <property type="match status" value="1"/>
</dbReference>
<dbReference type="SMART" id="SM00382">
    <property type="entry name" value="AAA"/>
    <property type="match status" value="2"/>
</dbReference>
<dbReference type="GO" id="GO:0005874">
    <property type="term" value="C:microtubule"/>
    <property type="evidence" value="ECO:0007669"/>
    <property type="project" value="UniProtKB-KW"/>
</dbReference>
<dbReference type="Gene3D" id="3.20.180.20">
    <property type="entry name" value="Dynein heavy chain, N-terminal domain 2"/>
    <property type="match status" value="1"/>
</dbReference>
<evidence type="ECO:0000256" key="14">
    <source>
        <dbReference type="ARBA" id="ARBA00023212"/>
    </source>
</evidence>
<dbReference type="InterPro" id="IPR035706">
    <property type="entry name" value="AAA_9"/>
</dbReference>
<evidence type="ECO:0000313" key="19">
    <source>
        <dbReference type="EMBL" id="EEB10716.1"/>
    </source>
</evidence>
<dbReference type="FunFam" id="1.20.140.100:FF:000004">
    <property type="entry name" value="Dynein axonemal heavy chain 6"/>
    <property type="match status" value="1"/>
</dbReference>
<keyword evidence="7" id="KW-0547">Nucleotide-binding</keyword>
<keyword evidence="21" id="KW-1185">Reference proteome</keyword>
<dbReference type="Pfam" id="PF12774">
    <property type="entry name" value="AAA_6"/>
    <property type="match status" value="1"/>
</dbReference>
<dbReference type="GeneID" id="8230982"/>
<dbReference type="InterPro" id="IPR013602">
    <property type="entry name" value="Dynein_heavy_linker"/>
</dbReference>
<dbReference type="GO" id="GO:0030286">
    <property type="term" value="C:dynein complex"/>
    <property type="evidence" value="ECO:0007669"/>
    <property type="project" value="UniProtKB-KW"/>
</dbReference>
<name>E0VBG0_PEDHC</name>
<dbReference type="Gene3D" id="3.40.50.300">
    <property type="entry name" value="P-loop containing nucleotide triphosphate hydrolases"/>
    <property type="match status" value="5"/>
</dbReference>
<feature type="compositionally biased region" description="Basic and acidic residues" evidence="17">
    <location>
        <begin position="1"/>
        <end position="23"/>
    </location>
</feature>
<dbReference type="EnsemblMetazoa" id="PHUM060630-RA">
    <property type="protein sequence ID" value="PHUM060630-PA"/>
    <property type="gene ID" value="PHUM060630"/>
</dbReference>
<evidence type="ECO:0000256" key="8">
    <source>
        <dbReference type="ARBA" id="ARBA00022840"/>
    </source>
</evidence>
<keyword evidence="8" id="KW-0067">ATP-binding</keyword>
<dbReference type="FunFam" id="3.40.50.300:FF:000044">
    <property type="entry name" value="Dynein heavy chain 5, axonemal"/>
    <property type="match status" value="1"/>
</dbReference>
<dbReference type="FunFam" id="3.40.50.300:FF:002141">
    <property type="entry name" value="Dynein heavy chain"/>
    <property type="match status" value="1"/>
</dbReference>
<dbReference type="RefSeq" id="XP_002423454.1">
    <property type="nucleotide sequence ID" value="XM_002423409.1"/>
</dbReference>
<keyword evidence="4" id="KW-0963">Cytoplasm</keyword>
<protein>
    <submittedName>
        <fullName evidence="19 20">Dynein heavy chain, cytosolic, putative</fullName>
    </submittedName>
</protein>
<dbReference type="Gene3D" id="1.20.1270.280">
    <property type="match status" value="1"/>
</dbReference>
<dbReference type="GO" id="GO:0031514">
    <property type="term" value="C:motile cilium"/>
    <property type="evidence" value="ECO:0007669"/>
    <property type="project" value="UniProtKB-SubCell"/>
</dbReference>